<protein>
    <submittedName>
        <fullName evidence="2">Nuclease-related domain protein</fullName>
    </submittedName>
</protein>
<evidence type="ECO:0000313" key="3">
    <source>
        <dbReference type="EnsemblPlants" id="AES72517"/>
    </source>
</evidence>
<evidence type="ECO:0000313" key="4">
    <source>
        <dbReference type="Proteomes" id="UP000002051"/>
    </source>
</evidence>
<accession>G7J7F6</accession>
<keyword evidence="4" id="KW-1185">Reference proteome</keyword>
<evidence type="ECO:0000313" key="2">
    <source>
        <dbReference type="EMBL" id="AES72517.2"/>
    </source>
</evidence>
<dbReference type="InterPro" id="IPR011528">
    <property type="entry name" value="NERD"/>
</dbReference>
<dbReference type="PANTHER" id="PTHR35287">
    <property type="entry name" value="SI:ZFOS-911D5.4"/>
    <property type="match status" value="1"/>
</dbReference>
<dbReference type="HOGENOM" id="CLU_1725011_0_0_1"/>
<dbReference type="PROSITE" id="PS50965">
    <property type="entry name" value="NERD"/>
    <property type="match status" value="1"/>
</dbReference>
<dbReference type="STRING" id="3880.G7J7F6"/>
<dbReference type="PANTHER" id="PTHR35287:SF1">
    <property type="entry name" value="SI:ZFOS-911D5.4"/>
    <property type="match status" value="1"/>
</dbReference>
<evidence type="ECO:0000259" key="1">
    <source>
        <dbReference type="PROSITE" id="PS50965"/>
    </source>
</evidence>
<dbReference type="AlphaFoldDB" id="G7J7F6"/>
<reference evidence="2 4" key="1">
    <citation type="journal article" date="2011" name="Nature">
        <title>The Medicago genome provides insight into the evolution of rhizobial symbioses.</title>
        <authorList>
            <person name="Young N.D."/>
            <person name="Debelle F."/>
            <person name="Oldroyd G.E."/>
            <person name="Geurts R."/>
            <person name="Cannon S.B."/>
            <person name="Udvardi M.K."/>
            <person name="Benedito V.A."/>
            <person name="Mayer K.F."/>
            <person name="Gouzy J."/>
            <person name="Schoof H."/>
            <person name="Van de Peer Y."/>
            <person name="Proost S."/>
            <person name="Cook D.R."/>
            <person name="Meyers B.C."/>
            <person name="Spannagl M."/>
            <person name="Cheung F."/>
            <person name="De Mita S."/>
            <person name="Krishnakumar V."/>
            <person name="Gundlach H."/>
            <person name="Zhou S."/>
            <person name="Mudge J."/>
            <person name="Bharti A.K."/>
            <person name="Murray J.D."/>
            <person name="Naoumkina M.A."/>
            <person name="Rosen B."/>
            <person name="Silverstein K.A."/>
            <person name="Tang H."/>
            <person name="Rombauts S."/>
            <person name="Zhao P.X."/>
            <person name="Zhou P."/>
            <person name="Barbe V."/>
            <person name="Bardou P."/>
            <person name="Bechner M."/>
            <person name="Bellec A."/>
            <person name="Berger A."/>
            <person name="Berges H."/>
            <person name="Bidwell S."/>
            <person name="Bisseling T."/>
            <person name="Choisne N."/>
            <person name="Couloux A."/>
            <person name="Denny R."/>
            <person name="Deshpande S."/>
            <person name="Dai X."/>
            <person name="Doyle J.J."/>
            <person name="Dudez A.M."/>
            <person name="Farmer A.D."/>
            <person name="Fouteau S."/>
            <person name="Franken C."/>
            <person name="Gibelin C."/>
            <person name="Gish J."/>
            <person name="Goldstein S."/>
            <person name="Gonzalez A.J."/>
            <person name="Green P.J."/>
            <person name="Hallab A."/>
            <person name="Hartog M."/>
            <person name="Hua A."/>
            <person name="Humphray S.J."/>
            <person name="Jeong D.H."/>
            <person name="Jing Y."/>
            <person name="Jocker A."/>
            <person name="Kenton S.M."/>
            <person name="Kim D.J."/>
            <person name="Klee K."/>
            <person name="Lai H."/>
            <person name="Lang C."/>
            <person name="Lin S."/>
            <person name="Macmil S.L."/>
            <person name="Magdelenat G."/>
            <person name="Matthews L."/>
            <person name="McCorrison J."/>
            <person name="Monaghan E.L."/>
            <person name="Mun J.H."/>
            <person name="Najar F.Z."/>
            <person name="Nicholson C."/>
            <person name="Noirot C."/>
            <person name="O'Bleness M."/>
            <person name="Paule C.R."/>
            <person name="Poulain J."/>
            <person name="Prion F."/>
            <person name="Qin B."/>
            <person name="Qu C."/>
            <person name="Retzel E.F."/>
            <person name="Riddle C."/>
            <person name="Sallet E."/>
            <person name="Samain S."/>
            <person name="Samson N."/>
            <person name="Sanders I."/>
            <person name="Saurat O."/>
            <person name="Scarpelli C."/>
            <person name="Schiex T."/>
            <person name="Segurens B."/>
            <person name="Severin A.J."/>
            <person name="Sherrier D.J."/>
            <person name="Shi R."/>
            <person name="Sims S."/>
            <person name="Singer S.R."/>
            <person name="Sinharoy S."/>
            <person name="Sterck L."/>
            <person name="Viollet A."/>
            <person name="Wang B.B."/>
            <person name="Wang K."/>
            <person name="Wang M."/>
            <person name="Wang X."/>
            <person name="Warfsmann J."/>
            <person name="Weissenbach J."/>
            <person name="White D.D."/>
            <person name="White J.D."/>
            <person name="Wiley G.B."/>
            <person name="Wincker P."/>
            <person name="Xing Y."/>
            <person name="Yang L."/>
            <person name="Yao Z."/>
            <person name="Ying F."/>
            <person name="Zhai J."/>
            <person name="Zhou L."/>
            <person name="Zuber A."/>
            <person name="Denarie J."/>
            <person name="Dixon R.A."/>
            <person name="May G.D."/>
            <person name="Schwartz D.C."/>
            <person name="Rogers J."/>
            <person name="Quetier F."/>
            <person name="Town C.D."/>
            <person name="Roe B.A."/>
        </authorList>
    </citation>
    <scope>NUCLEOTIDE SEQUENCE [LARGE SCALE GENOMIC DNA]</scope>
    <source>
        <strain evidence="2">A17</strain>
        <strain evidence="3 4">cv. Jemalong A17</strain>
    </source>
</reference>
<accession>A0A0C3VMC0</accession>
<reference evidence="2 4" key="2">
    <citation type="journal article" date="2014" name="BMC Genomics">
        <title>An improved genome release (version Mt4.0) for the model legume Medicago truncatula.</title>
        <authorList>
            <person name="Tang H."/>
            <person name="Krishnakumar V."/>
            <person name="Bidwell S."/>
            <person name="Rosen B."/>
            <person name="Chan A."/>
            <person name="Zhou S."/>
            <person name="Gentzbittel L."/>
            <person name="Childs K.L."/>
            <person name="Yandell M."/>
            <person name="Gundlach H."/>
            <person name="Mayer K.F."/>
            <person name="Schwartz D.C."/>
            <person name="Town C.D."/>
        </authorList>
    </citation>
    <scope>GENOME REANNOTATION</scope>
    <source>
        <strain evidence="3 4">cv. Jemalong A17</strain>
    </source>
</reference>
<organism evidence="2 4">
    <name type="scientific">Medicago truncatula</name>
    <name type="common">Barrel medic</name>
    <name type="synonym">Medicago tribuloides</name>
    <dbReference type="NCBI Taxonomy" id="3880"/>
    <lineage>
        <taxon>Eukaryota</taxon>
        <taxon>Viridiplantae</taxon>
        <taxon>Streptophyta</taxon>
        <taxon>Embryophyta</taxon>
        <taxon>Tracheophyta</taxon>
        <taxon>Spermatophyta</taxon>
        <taxon>Magnoliopsida</taxon>
        <taxon>eudicotyledons</taxon>
        <taxon>Gunneridae</taxon>
        <taxon>Pentapetalae</taxon>
        <taxon>rosids</taxon>
        <taxon>fabids</taxon>
        <taxon>Fabales</taxon>
        <taxon>Fabaceae</taxon>
        <taxon>Papilionoideae</taxon>
        <taxon>50 kb inversion clade</taxon>
        <taxon>NPAAA clade</taxon>
        <taxon>Hologalegina</taxon>
        <taxon>IRL clade</taxon>
        <taxon>Trifolieae</taxon>
        <taxon>Medicago</taxon>
    </lineage>
</organism>
<feature type="domain" description="NERD" evidence="1">
    <location>
        <begin position="8"/>
        <end position="128"/>
    </location>
</feature>
<dbReference type="EnsemblPlants" id="AES72517">
    <property type="protein sequence ID" value="AES72517"/>
    <property type="gene ID" value="MTR_3g091660"/>
</dbReference>
<dbReference type="Proteomes" id="UP000002051">
    <property type="component" value="Chromosome 3"/>
</dbReference>
<gene>
    <name evidence="2" type="ordered locus">MTR_3g091660</name>
</gene>
<name>G7J7F6_MEDTR</name>
<reference evidence="3" key="3">
    <citation type="submission" date="2015-04" db="UniProtKB">
        <authorList>
            <consortium name="EnsemblPlants"/>
        </authorList>
    </citation>
    <scope>IDENTIFICATION</scope>
    <source>
        <strain evidence="3">cv. Jemalong A17</strain>
    </source>
</reference>
<dbReference type="EMBL" id="CM001219">
    <property type="protein sequence ID" value="AES72517.2"/>
    <property type="molecule type" value="Genomic_DNA"/>
</dbReference>
<sequence>MEAERANRSRRDSGWEKDSFRTFLEERFLWVFEFLILILLQSSPQTIDLLLLTKRELRVISVKNFSGILTVQGDGRWACEKSGKHNKVERHPDPVEEVRKQASILQSYLEQRGAVLTREFLTCKVILPNPTLWYVTETPVNICTFCKYYQFL</sequence>
<proteinExistence type="predicted"/>
<dbReference type="Pfam" id="PF08378">
    <property type="entry name" value="NERD"/>
    <property type="match status" value="1"/>
</dbReference>